<dbReference type="Proteomes" id="UP000321291">
    <property type="component" value="Chromosome"/>
</dbReference>
<gene>
    <name evidence="1" type="ORF">FSB73_16660</name>
</gene>
<evidence type="ECO:0000313" key="2">
    <source>
        <dbReference type="Proteomes" id="UP000321291"/>
    </source>
</evidence>
<dbReference type="Pfam" id="PF11225">
    <property type="entry name" value="DUF3024"/>
    <property type="match status" value="1"/>
</dbReference>
<dbReference type="AlphaFoldDB" id="A0A5B8VNA5"/>
<keyword evidence="2" id="KW-1185">Reference proteome</keyword>
<name>A0A5B8VNA5_9BACT</name>
<evidence type="ECO:0000313" key="1">
    <source>
        <dbReference type="EMBL" id="QEC73067.1"/>
    </source>
</evidence>
<dbReference type="RefSeq" id="WP_146784722.1">
    <property type="nucleotide sequence ID" value="NZ_CP042434.1"/>
</dbReference>
<proteinExistence type="predicted"/>
<dbReference type="EMBL" id="CP042434">
    <property type="protein sequence ID" value="QEC73067.1"/>
    <property type="molecule type" value="Genomic_DNA"/>
</dbReference>
<dbReference type="InterPro" id="IPR021388">
    <property type="entry name" value="DUF3024"/>
</dbReference>
<protein>
    <submittedName>
        <fullName evidence="1">DUF3024 domain-containing protein</fullName>
    </submittedName>
</protein>
<accession>A0A5B8VNA5</accession>
<reference evidence="1 2" key="1">
    <citation type="journal article" date="2017" name="Int. J. Syst. Evol. Microbiol.">
        <title>Arachidicoccus ginsenosidivorans sp. nov., with ginsenoside-converting activity isolated from ginseng cultivating soil.</title>
        <authorList>
            <person name="Siddiqi M.Z."/>
            <person name="Aslam Z."/>
            <person name="Im W.T."/>
        </authorList>
    </citation>
    <scope>NUCLEOTIDE SEQUENCE [LARGE SCALE GENOMIC DNA]</scope>
    <source>
        <strain evidence="1 2">Gsoil 809</strain>
    </source>
</reference>
<sequence length="117" mass="14202">MIKDQALNFKVYDAMLRDFNESIRPKDERIREKVDMCYRWDGRQAILFEISPDFRDPKRMMERAFAKIRYIKSKDLWKLYWMRASGNWESYEPNPEASELSPLLEVIKKDKYGCFFG</sequence>
<dbReference type="KEGG" id="agi:FSB73_16660"/>
<dbReference type="OrthoDB" id="1362002at2"/>
<organism evidence="1 2">
    <name type="scientific">Arachidicoccus ginsenosidivorans</name>
    <dbReference type="NCBI Taxonomy" id="496057"/>
    <lineage>
        <taxon>Bacteria</taxon>
        <taxon>Pseudomonadati</taxon>
        <taxon>Bacteroidota</taxon>
        <taxon>Chitinophagia</taxon>
        <taxon>Chitinophagales</taxon>
        <taxon>Chitinophagaceae</taxon>
        <taxon>Arachidicoccus</taxon>
    </lineage>
</organism>